<accession>A0A9J9LE47</accession>
<dbReference type="InterPro" id="IPR036259">
    <property type="entry name" value="MFS_trans_sf"/>
</dbReference>
<dbReference type="SUPFAM" id="SSF103473">
    <property type="entry name" value="MFS general substrate transporter"/>
    <property type="match status" value="1"/>
</dbReference>
<dbReference type="InterPro" id="IPR020846">
    <property type="entry name" value="MFS_dom"/>
</dbReference>
<evidence type="ECO:0000256" key="6">
    <source>
        <dbReference type="SAM" id="Phobius"/>
    </source>
</evidence>
<feature type="transmembrane region" description="Helical" evidence="6">
    <location>
        <begin position="284"/>
        <end position="304"/>
    </location>
</feature>
<dbReference type="Gene3D" id="1.20.1250.20">
    <property type="entry name" value="MFS general substrate transporter like domains"/>
    <property type="match status" value="1"/>
</dbReference>
<protein>
    <submittedName>
        <fullName evidence="8">Major facilitator superfamily MFS_1</fullName>
    </submittedName>
</protein>
<feature type="transmembrane region" description="Helical" evidence="6">
    <location>
        <begin position="118"/>
        <end position="139"/>
    </location>
</feature>
<dbReference type="PANTHER" id="PTHR23505:SF79">
    <property type="entry name" value="PROTEIN SPINSTER"/>
    <property type="match status" value="1"/>
</dbReference>
<keyword evidence="4 6" id="KW-1133">Transmembrane helix</keyword>
<sequence>MAYIPTSGDPGDDHHPIGTPASRWGAVLAFMLVYIVSYIDRQVLTIVVDPVKLSLGIGDTEIGLLQGILFSSVLMVAAVPMSYLIDHYNRSRVLIGCIVFWSLATLYCGFAATFVELMIGRIGLAVAEAIVPMAAMSVIGDLFPRHKVGRAAAVFMNGSYFGNGTAMLLSGWMISWLTPMQGRPFPIIGTFEVWRGLFMGMAGVSLVVALGLFLFLKEPPRRELTKEQVNAESFWAFFWEKRRFILSYCLFAGCISLLGYSLYAWPATLLMRVHGMTPLEVGNIMGPLFIITSVPGTALAAWLGSRCTPDRALQHLMLVMVGFMVVLGPLLLALSLGTKPVAIVALGAVLLMYAAAHGAILTPMQLIAPNRMRARLLAITALIYATPGSLGPAIIGLLTDRVFENPAMLGKAMALTLGSACVIGVFAGLFVWRQAIAFEGEARRRTETAAPTVLSSATR</sequence>
<feature type="transmembrane region" description="Helical" evidence="6">
    <location>
        <begin position="342"/>
        <end position="364"/>
    </location>
</feature>
<feature type="transmembrane region" description="Helical" evidence="6">
    <location>
        <begin position="64"/>
        <end position="85"/>
    </location>
</feature>
<dbReference type="InterPro" id="IPR011701">
    <property type="entry name" value="MFS"/>
</dbReference>
<dbReference type="GO" id="GO:0016020">
    <property type="term" value="C:membrane"/>
    <property type="evidence" value="ECO:0007669"/>
    <property type="project" value="UniProtKB-SubCell"/>
</dbReference>
<evidence type="ECO:0000256" key="2">
    <source>
        <dbReference type="ARBA" id="ARBA00022448"/>
    </source>
</evidence>
<dbReference type="OrthoDB" id="7400989at2"/>
<dbReference type="EMBL" id="CP000699">
    <property type="protein sequence ID" value="ABQ68373.1"/>
    <property type="molecule type" value="Genomic_DNA"/>
</dbReference>
<evidence type="ECO:0000313" key="9">
    <source>
        <dbReference type="Proteomes" id="UP000001989"/>
    </source>
</evidence>
<feature type="domain" description="Major facilitator superfamily (MFS) profile" evidence="7">
    <location>
        <begin position="26"/>
        <end position="436"/>
    </location>
</feature>
<comment type="subcellular location">
    <subcellularLocation>
        <location evidence="1">Membrane</location>
        <topology evidence="1">Multi-pass membrane protein</topology>
    </subcellularLocation>
</comment>
<dbReference type="Proteomes" id="UP000001989">
    <property type="component" value="Chromosome"/>
</dbReference>
<feature type="transmembrane region" description="Helical" evidence="6">
    <location>
        <begin position="92"/>
        <end position="112"/>
    </location>
</feature>
<feature type="transmembrane region" description="Helical" evidence="6">
    <location>
        <begin position="24"/>
        <end position="44"/>
    </location>
</feature>
<dbReference type="PANTHER" id="PTHR23505">
    <property type="entry name" value="SPINSTER"/>
    <property type="match status" value="1"/>
</dbReference>
<evidence type="ECO:0000313" key="8">
    <source>
        <dbReference type="EMBL" id="ABQ68373.1"/>
    </source>
</evidence>
<reference evidence="8 9" key="1">
    <citation type="journal article" date="2010" name="J. Bacteriol.">
        <title>Genome sequence of the dioxin-mineralizing bacterium Sphingomonas wittichii RW1.</title>
        <authorList>
            <person name="Miller T.R."/>
            <person name="Delcher A.L."/>
            <person name="Salzberg S.L."/>
            <person name="Saunders E."/>
            <person name="Detter J.C."/>
            <person name="Halden R.U."/>
        </authorList>
    </citation>
    <scope>NUCLEOTIDE SEQUENCE [LARGE SCALE GENOMIC DNA]</scope>
    <source>
        <strain evidence="9">DSM 6014 / CCUG 31198 / JCM 15750 / NBRC 105917 / EY 4224 / RW1</strain>
    </source>
</reference>
<evidence type="ECO:0000256" key="5">
    <source>
        <dbReference type="ARBA" id="ARBA00023136"/>
    </source>
</evidence>
<feature type="transmembrane region" description="Helical" evidence="6">
    <location>
        <begin position="194"/>
        <end position="216"/>
    </location>
</feature>
<gene>
    <name evidence="8" type="ordered locus">Swit_2014</name>
</gene>
<dbReference type="AlphaFoldDB" id="A0A9J9LE47"/>
<name>A0A9J9LE47_RHIWR</name>
<dbReference type="GO" id="GO:0022857">
    <property type="term" value="F:transmembrane transporter activity"/>
    <property type="evidence" value="ECO:0007669"/>
    <property type="project" value="InterPro"/>
</dbReference>
<proteinExistence type="predicted"/>
<feature type="transmembrane region" description="Helical" evidence="6">
    <location>
        <begin position="316"/>
        <end position="336"/>
    </location>
</feature>
<feature type="transmembrane region" description="Helical" evidence="6">
    <location>
        <begin position="376"/>
        <end position="398"/>
    </location>
</feature>
<evidence type="ECO:0000256" key="3">
    <source>
        <dbReference type="ARBA" id="ARBA00022692"/>
    </source>
</evidence>
<evidence type="ECO:0000256" key="1">
    <source>
        <dbReference type="ARBA" id="ARBA00004141"/>
    </source>
</evidence>
<dbReference type="KEGG" id="swi:Swit_2014"/>
<keyword evidence="9" id="KW-1185">Reference proteome</keyword>
<dbReference type="InterPro" id="IPR044770">
    <property type="entry name" value="MFS_spinster-like"/>
</dbReference>
<keyword evidence="2" id="KW-0813">Transport</keyword>
<dbReference type="PROSITE" id="PS50850">
    <property type="entry name" value="MFS"/>
    <property type="match status" value="1"/>
</dbReference>
<evidence type="ECO:0000256" key="4">
    <source>
        <dbReference type="ARBA" id="ARBA00022989"/>
    </source>
</evidence>
<feature type="transmembrane region" description="Helical" evidence="6">
    <location>
        <begin position="151"/>
        <end position="174"/>
    </location>
</feature>
<keyword evidence="3 6" id="KW-0812">Transmembrane</keyword>
<organism evidence="8 9">
    <name type="scientific">Rhizorhabdus wittichii (strain DSM 6014 / CCUG 31198 / JCM 15750 / NBRC 105917 / EY 4224 / RW1)</name>
    <name type="common">Sphingomonas wittichii</name>
    <dbReference type="NCBI Taxonomy" id="392499"/>
    <lineage>
        <taxon>Bacteria</taxon>
        <taxon>Pseudomonadati</taxon>
        <taxon>Pseudomonadota</taxon>
        <taxon>Alphaproteobacteria</taxon>
        <taxon>Sphingomonadales</taxon>
        <taxon>Sphingomonadaceae</taxon>
        <taxon>Rhizorhabdus</taxon>
    </lineage>
</organism>
<dbReference type="Pfam" id="PF07690">
    <property type="entry name" value="MFS_1"/>
    <property type="match status" value="1"/>
</dbReference>
<keyword evidence="5 6" id="KW-0472">Membrane</keyword>
<feature type="transmembrane region" description="Helical" evidence="6">
    <location>
        <begin position="410"/>
        <end position="432"/>
    </location>
</feature>
<feature type="transmembrane region" description="Helical" evidence="6">
    <location>
        <begin position="244"/>
        <end position="264"/>
    </location>
</feature>
<evidence type="ECO:0000259" key="7">
    <source>
        <dbReference type="PROSITE" id="PS50850"/>
    </source>
</evidence>